<dbReference type="GO" id="GO:0003677">
    <property type="term" value="F:DNA binding"/>
    <property type="evidence" value="ECO:0007669"/>
    <property type="project" value="UniProtKB-KW"/>
</dbReference>
<dbReference type="InterPro" id="IPR001387">
    <property type="entry name" value="Cro/C1-type_HTH"/>
</dbReference>
<dbReference type="Gene3D" id="1.10.260.40">
    <property type="entry name" value="lambda repressor-like DNA-binding domains"/>
    <property type="match status" value="1"/>
</dbReference>
<dbReference type="STRING" id="1847728.BTM29_07005"/>
<evidence type="ECO:0000256" key="1">
    <source>
        <dbReference type="ARBA" id="ARBA00023125"/>
    </source>
</evidence>
<dbReference type="AlphaFoldDB" id="A0A1P8Q670"/>
<dbReference type="PANTHER" id="PTHR46558">
    <property type="entry name" value="TRACRIPTIONAL REGULATORY PROTEIN-RELATED-RELATED"/>
    <property type="match status" value="1"/>
</dbReference>
<dbReference type="SMART" id="SM00530">
    <property type="entry name" value="HTH_XRE"/>
    <property type="match status" value="1"/>
</dbReference>
<dbReference type="CDD" id="cd00093">
    <property type="entry name" value="HTH_XRE"/>
    <property type="match status" value="1"/>
</dbReference>
<dbReference type="EMBL" id="CP019323">
    <property type="protein sequence ID" value="APX73357.1"/>
    <property type="molecule type" value="Genomic_DNA"/>
</dbReference>
<dbReference type="Proteomes" id="UP000187499">
    <property type="component" value="Chromosome"/>
</dbReference>
<keyword evidence="1" id="KW-0238">DNA-binding</keyword>
<dbReference type="Pfam" id="PF01381">
    <property type="entry name" value="HTH_3"/>
    <property type="match status" value="1"/>
</dbReference>
<feature type="domain" description="HTH cro/C1-type" evidence="2">
    <location>
        <begin position="5"/>
        <end position="59"/>
    </location>
</feature>
<dbReference type="PROSITE" id="PS50943">
    <property type="entry name" value="HTH_CROC1"/>
    <property type="match status" value="1"/>
</dbReference>
<name>A0A1P8Q670_9LACO</name>
<dbReference type="InterPro" id="IPR010982">
    <property type="entry name" value="Lambda_DNA-bd_dom_sf"/>
</dbReference>
<evidence type="ECO:0000259" key="2">
    <source>
        <dbReference type="PROSITE" id="PS50943"/>
    </source>
</evidence>
<organism evidence="3 4">
    <name type="scientific">Companilactobacillus allii</name>
    <dbReference type="NCBI Taxonomy" id="1847728"/>
    <lineage>
        <taxon>Bacteria</taxon>
        <taxon>Bacillati</taxon>
        <taxon>Bacillota</taxon>
        <taxon>Bacilli</taxon>
        <taxon>Lactobacillales</taxon>
        <taxon>Lactobacillaceae</taxon>
        <taxon>Companilactobacillus</taxon>
    </lineage>
</organism>
<reference evidence="4" key="1">
    <citation type="submission" date="2016-12" db="EMBL/GenBank/DDBJ databases">
        <authorList>
            <person name="Jung M.Y."/>
            <person name="Lee S.H."/>
        </authorList>
    </citation>
    <scope>NUCLEOTIDE SEQUENCE [LARGE SCALE GENOMIC DNA]</scope>
    <source>
        <strain evidence="4">WiKim39</strain>
    </source>
</reference>
<gene>
    <name evidence="3" type="ORF">BTM29_07005</name>
</gene>
<dbReference type="PANTHER" id="PTHR46558:SF13">
    <property type="entry name" value="HTH-TYPE TRANSCRIPTIONAL REGULATOR IMMR"/>
    <property type="match status" value="1"/>
</dbReference>
<proteinExistence type="predicted"/>
<protein>
    <recommendedName>
        <fullName evidence="2">HTH cro/C1-type domain-containing protein</fullName>
    </recommendedName>
</protein>
<sequence length="65" mass="7435">MHTNLKLLRQKFGVTQKQVAEVLHVDVTTLSHYETGIRIPDIETLIRLADYYGTTVNCIISYEAI</sequence>
<dbReference type="KEGG" id="lalw:BTM29_07005"/>
<dbReference type="SUPFAM" id="SSF47413">
    <property type="entry name" value="lambda repressor-like DNA-binding domains"/>
    <property type="match status" value="1"/>
</dbReference>
<accession>A0A1P8Q670</accession>
<keyword evidence="4" id="KW-1185">Reference proteome</keyword>
<evidence type="ECO:0000313" key="4">
    <source>
        <dbReference type="Proteomes" id="UP000187499"/>
    </source>
</evidence>
<evidence type="ECO:0000313" key="3">
    <source>
        <dbReference type="EMBL" id="APX73357.1"/>
    </source>
</evidence>